<feature type="chain" id="PRO_5029871380" description="Snakin-2" evidence="2">
    <location>
        <begin position="24"/>
        <end position="110"/>
    </location>
</feature>
<sequence length="110" mass="12114">MAFMIRVILVILVLLFCLSKVSTAEGEMERITQDIDIVRGGNRRLLLAINCNALCAVRCSANSRPNLCKRACGTCCWRCKCVPPGTYGNHQVCGSCYANMKTRGNKPKCP</sequence>
<name>A0A7J7MY99_9MAGN</name>
<dbReference type="OrthoDB" id="1850441at2759"/>
<organism evidence="3 4">
    <name type="scientific">Kingdonia uniflora</name>
    <dbReference type="NCBI Taxonomy" id="39325"/>
    <lineage>
        <taxon>Eukaryota</taxon>
        <taxon>Viridiplantae</taxon>
        <taxon>Streptophyta</taxon>
        <taxon>Embryophyta</taxon>
        <taxon>Tracheophyta</taxon>
        <taxon>Spermatophyta</taxon>
        <taxon>Magnoliopsida</taxon>
        <taxon>Ranunculales</taxon>
        <taxon>Circaeasteraceae</taxon>
        <taxon>Kingdonia</taxon>
    </lineage>
</organism>
<proteinExistence type="inferred from homology"/>
<dbReference type="PANTHER" id="PTHR23201">
    <property type="entry name" value="EXTENSIN, PROLINE-RICH PROTEIN"/>
    <property type="match status" value="1"/>
</dbReference>
<keyword evidence="4" id="KW-1185">Reference proteome</keyword>
<dbReference type="InterPro" id="IPR003854">
    <property type="entry name" value="GASA"/>
</dbReference>
<accession>A0A7J7MY99</accession>
<comment type="caution">
    <text evidence="3">The sequence shown here is derived from an EMBL/GenBank/DDBJ whole genome shotgun (WGS) entry which is preliminary data.</text>
</comment>
<comment type="similarity">
    <text evidence="1">Belongs to the GASA family.</text>
</comment>
<dbReference type="Proteomes" id="UP000541444">
    <property type="component" value="Unassembled WGS sequence"/>
</dbReference>
<dbReference type="Pfam" id="PF02704">
    <property type="entry name" value="GASA"/>
    <property type="match status" value="1"/>
</dbReference>
<reference evidence="3 4" key="1">
    <citation type="journal article" date="2020" name="IScience">
        <title>Genome Sequencing of the Endangered Kingdonia uniflora (Circaeasteraceae, Ranunculales) Reveals Potential Mechanisms of Evolutionary Specialization.</title>
        <authorList>
            <person name="Sun Y."/>
            <person name="Deng T."/>
            <person name="Zhang A."/>
            <person name="Moore M.J."/>
            <person name="Landis J.B."/>
            <person name="Lin N."/>
            <person name="Zhang H."/>
            <person name="Zhang X."/>
            <person name="Huang J."/>
            <person name="Zhang X."/>
            <person name="Sun H."/>
            <person name="Wang H."/>
        </authorList>
    </citation>
    <scope>NUCLEOTIDE SEQUENCE [LARGE SCALE GENOMIC DNA]</scope>
    <source>
        <strain evidence="3">TB1705</strain>
        <tissue evidence="3">Leaf</tissue>
    </source>
</reference>
<keyword evidence="2" id="KW-0732">Signal</keyword>
<evidence type="ECO:0000256" key="1">
    <source>
        <dbReference type="ARBA" id="ARBA00010582"/>
    </source>
</evidence>
<evidence type="ECO:0000256" key="2">
    <source>
        <dbReference type="SAM" id="SignalP"/>
    </source>
</evidence>
<evidence type="ECO:0008006" key="5">
    <source>
        <dbReference type="Google" id="ProtNLM"/>
    </source>
</evidence>
<protein>
    <recommendedName>
        <fullName evidence="5">Snakin-2</fullName>
    </recommendedName>
</protein>
<dbReference type="EMBL" id="JACGCM010001183">
    <property type="protein sequence ID" value="KAF6159863.1"/>
    <property type="molecule type" value="Genomic_DNA"/>
</dbReference>
<evidence type="ECO:0000313" key="4">
    <source>
        <dbReference type="Proteomes" id="UP000541444"/>
    </source>
</evidence>
<dbReference type="AlphaFoldDB" id="A0A7J7MY99"/>
<feature type="signal peptide" evidence="2">
    <location>
        <begin position="1"/>
        <end position="23"/>
    </location>
</feature>
<evidence type="ECO:0000313" key="3">
    <source>
        <dbReference type="EMBL" id="KAF6159863.1"/>
    </source>
</evidence>
<gene>
    <name evidence="3" type="ORF">GIB67_032947</name>
</gene>
<dbReference type="PANTHER" id="PTHR23201:SF149">
    <property type="entry name" value="GIBBERELLIN STIMULATED TRANSCRIPT RELATED PROTEIN 2"/>
    <property type="match status" value="1"/>
</dbReference>